<name>A0A5B0M5Y7_PUCGR</name>
<dbReference type="Proteomes" id="UP000325313">
    <property type="component" value="Unassembled WGS sequence"/>
</dbReference>
<reference evidence="1 2" key="1">
    <citation type="submission" date="2019-05" db="EMBL/GenBank/DDBJ databases">
        <title>Emergence of the Ug99 lineage of the wheat stem rust pathogen through somatic hybridization.</title>
        <authorList>
            <person name="Li F."/>
            <person name="Upadhyaya N.M."/>
            <person name="Sperschneider J."/>
            <person name="Matny O."/>
            <person name="Nguyen-Phuc H."/>
            <person name="Mago R."/>
            <person name="Raley C."/>
            <person name="Miller M.E."/>
            <person name="Silverstein K.A.T."/>
            <person name="Henningsen E."/>
            <person name="Hirsch C.D."/>
            <person name="Visser B."/>
            <person name="Pretorius Z.A."/>
            <person name="Steffenson B.J."/>
            <person name="Schwessinger B."/>
            <person name="Dodds P.N."/>
            <person name="Figueroa M."/>
        </authorList>
    </citation>
    <scope>NUCLEOTIDE SEQUENCE [LARGE SCALE GENOMIC DNA]</scope>
    <source>
        <strain evidence="1 2">Ug99</strain>
    </source>
</reference>
<organism evidence="1 2">
    <name type="scientific">Puccinia graminis f. sp. tritici</name>
    <dbReference type="NCBI Taxonomy" id="56615"/>
    <lineage>
        <taxon>Eukaryota</taxon>
        <taxon>Fungi</taxon>
        <taxon>Dikarya</taxon>
        <taxon>Basidiomycota</taxon>
        <taxon>Pucciniomycotina</taxon>
        <taxon>Pucciniomycetes</taxon>
        <taxon>Pucciniales</taxon>
        <taxon>Pucciniaceae</taxon>
        <taxon>Puccinia</taxon>
    </lineage>
</organism>
<evidence type="ECO:0000313" key="2">
    <source>
        <dbReference type="Proteomes" id="UP000325313"/>
    </source>
</evidence>
<comment type="caution">
    <text evidence="1">The sequence shown here is derived from an EMBL/GenBank/DDBJ whole genome shotgun (WGS) entry which is preliminary data.</text>
</comment>
<dbReference type="AlphaFoldDB" id="A0A5B0M5Y7"/>
<evidence type="ECO:0000313" key="1">
    <source>
        <dbReference type="EMBL" id="KAA1071224.1"/>
    </source>
</evidence>
<proteinExistence type="predicted"/>
<accession>A0A5B0M5Y7</accession>
<dbReference type="EMBL" id="VDEP01000479">
    <property type="protein sequence ID" value="KAA1071224.1"/>
    <property type="molecule type" value="Genomic_DNA"/>
</dbReference>
<sequence length="128" mass="15016">MMKTSASSTVRSRYWPSFESTLAQSSTWTRRSGSSNLAGAMRVVTDKHHTLKLRVERRTAPWLRLHYWVDSRAVRPKRRPTRPSDGLLTDKESWIDLQGSLREMTRRTLLKKDRRRTHPMLADRARLA</sequence>
<gene>
    <name evidence="1" type="ORF">PGTUg99_020538</name>
</gene>
<protein>
    <submittedName>
        <fullName evidence="1">Uncharacterized protein</fullName>
    </submittedName>
</protein>